<evidence type="ECO:0000313" key="4">
    <source>
        <dbReference type="EMBL" id="CAB4690766.1"/>
    </source>
</evidence>
<protein>
    <submittedName>
        <fullName evidence="4">Unannotated protein</fullName>
    </submittedName>
</protein>
<dbReference type="InterPro" id="IPR020103">
    <property type="entry name" value="PsdUridine_synth_cat_dom_sf"/>
</dbReference>
<dbReference type="InterPro" id="IPR006145">
    <property type="entry name" value="PsdUridine_synth_RsuA/RluA"/>
</dbReference>
<dbReference type="PROSITE" id="PS50889">
    <property type="entry name" value="S4"/>
    <property type="match status" value="1"/>
</dbReference>
<dbReference type="SUPFAM" id="SSF55174">
    <property type="entry name" value="Alpha-L RNA-binding motif"/>
    <property type="match status" value="1"/>
</dbReference>
<evidence type="ECO:0000259" key="3">
    <source>
        <dbReference type="SMART" id="SM00363"/>
    </source>
</evidence>
<evidence type="ECO:0000256" key="1">
    <source>
        <dbReference type="ARBA" id="ARBA00008348"/>
    </source>
</evidence>
<dbReference type="PANTHER" id="PTHR47683">
    <property type="entry name" value="PSEUDOURIDINE SYNTHASE FAMILY PROTEIN-RELATED"/>
    <property type="match status" value="1"/>
</dbReference>
<dbReference type="InterPro" id="IPR018496">
    <property type="entry name" value="PsdUridine_synth_RsuA/RluB_CS"/>
</dbReference>
<dbReference type="GO" id="GO:0006364">
    <property type="term" value="P:rRNA processing"/>
    <property type="evidence" value="ECO:0007669"/>
    <property type="project" value="UniProtKB-ARBA"/>
</dbReference>
<dbReference type="AlphaFoldDB" id="A0A6J6NWW9"/>
<evidence type="ECO:0000256" key="2">
    <source>
        <dbReference type="ARBA" id="ARBA00023235"/>
    </source>
</evidence>
<dbReference type="PROSITE" id="PS01149">
    <property type="entry name" value="PSI_RSU"/>
    <property type="match status" value="1"/>
</dbReference>
<dbReference type="Gene3D" id="3.30.70.1560">
    <property type="entry name" value="Alpha-L RNA-binding motif"/>
    <property type="match status" value="1"/>
</dbReference>
<feature type="domain" description="RNA-binding S4" evidence="3">
    <location>
        <begin position="1"/>
        <end position="59"/>
    </location>
</feature>
<reference evidence="4" key="1">
    <citation type="submission" date="2020-05" db="EMBL/GenBank/DDBJ databases">
        <authorList>
            <person name="Chiriac C."/>
            <person name="Salcher M."/>
            <person name="Ghai R."/>
            <person name="Kavagutti S V."/>
        </authorList>
    </citation>
    <scope>NUCLEOTIDE SEQUENCE</scope>
</reference>
<name>A0A6J6NWW9_9ZZZZ</name>
<dbReference type="CDD" id="cd00165">
    <property type="entry name" value="S4"/>
    <property type="match status" value="1"/>
</dbReference>
<dbReference type="SMART" id="SM00363">
    <property type="entry name" value="S4"/>
    <property type="match status" value="1"/>
</dbReference>
<dbReference type="CDD" id="cd02870">
    <property type="entry name" value="PseudoU_synth_RsuA_like"/>
    <property type="match status" value="1"/>
</dbReference>
<keyword evidence="2" id="KW-0413">Isomerase</keyword>
<dbReference type="InterPro" id="IPR036986">
    <property type="entry name" value="S4_RNA-bd_sf"/>
</dbReference>
<dbReference type="Pfam" id="PF00849">
    <property type="entry name" value="PseudoU_synth_2"/>
    <property type="match status" value="1"/>
</dbReference>
<gene>
    <name evidence="4" type="ORF">UFOPK2399_00697</name>
</gene>
<dbReference type="GO" id="GO:0003723">
    <property type="term" value="F:RNA binding"/>
    <property type="evidence" value="ECO:0007669"/>
    <property type="project" value="InterPro"/>
</dbReference>
<dbReference type="GO" id="GO:0009982">
    <property type="term" value="F:pseudouridine synthase activity"/>
    <property type="evidence" value="ECO:0007669"/>
    <property type="project" value="InterPro"/>
</dbReference>
<dbReference type="NCBIfam" id="TIGR00093">
    <property type="entry name" value="pseudouridine synthase"/>
    <property type="match status" value="1"/>
</dbReference>
<dbReference type="PANTHER" id="PTHR47683:SF2">
    <property type="entry name" value="RNA-BINDING S4 DOMAIN-CONTAINING PROTEIN"/>
    <property type="match status" value="1"/>
</dbReference>
<dbReference type="InterPro" id="IPR002942">
    <property type="entry name" value="S4_RNA-bd"/>
</dbReference>
<dbReference type="GO" id="GO:0005829">
    <property type="term" value="C:cytosol"/>
    <property type="evidence" value="ECO:0007669"/>
    <property type="project" value="UniProtKB-ARBA"/>
</dbReference>
<proteinExistence type="inferred from homology"/>
<dbReference type="Gene3D" id="3.30.70.580">
    <property type="entry name" value="Pseudouridine synthase I, catalytic domain, N-terminal subdomain"/>
    <property type="match status" value="1"/>
</dbReference>
<dbReference type="InterPro" id="IPR050343">
    <property type="entry name" value="RsuA_PseudoU_synthase"/>
</dbReference>
<dbReference type="EMBL" id="CAEZXP010000001">
    <property type="protein sequence ID" value="CAB4690766.1"/>
    <property type="molecule type" value="Genomic_DNA"/>
</dbReference>
<sequence length="241" mass="26146">MRLNAWLARAGVASRRGADELIKAGRVTVDGEPGMLNTFVAGNAHVELDGKPLTSQKLAYVLLNKPAGVVTTARDPQGRPTVVGLVNHKARIVPVGRLDADTTGALLLTNDGPLAHTLAHPSYEVDKVYIATVRGDPSPEAIAQLAAGVELEDGMTSPAQVKRLAPGRIELVLHEGRNRQVKRMLEAVGHRVIALHRVRYGPLDLRGLPIGRWRELTAREVGELRKPSRPAKPQSRSARRR</sequence>
<comment type="similarity">
    <text evidence="1">Belongs to the pseudouridine synthase RsuA family.</text>
</comment>
<dbReference type="InterPro" id="IPR000748">
    <property type="entry name" value="PsdUridine_synth_RsuA/RluB/E/F"/>
</dbReference>
<dbReference type="InterPro" id="IPR042092">
    <property type="entry name" value="PsdUridine_s_RsuA/RluB/E/F_cat"/>
</dbReference>
<dbReference type="SUPFAM" id="SSF55120">
    <property type="entry name" value="Pseudouridine synthase"/>
    <property type="match status" value="1"/>
</dbReference>
<dbReference type="InterPro" id="IPR020094">
    <property type="entry name" value="TruA/RsuA/RluB/E/F_N"/>
</dbReference>
<dbReference type="Pfam" id="PF01479">
    <property type="entry name" value="S4"/>
    <property type="match status" value="1"/>
</dbReference>
<accession>A0A6J6NWW9</accession>
<dbReference type="FunFam" id="3.30.70.1560:FF:000001">
    <property type="entry name" value="Pseudouridine synthase"/>
    <property type="match status" value="1"/>
</dbReference>
<dbReference type="GO" id="GO:0001522">
    <property type="term" value="P:pseudouridine synthesis"/>
    <property type="evidence" value="ECO:0007669"/>
    <property type="project" value="InterPro"/>
</dbReference>
<organism evidence="4">
    <name type="scientific">freshwater metagenome</name>
    <dbReference type="NCBI Taxonomy" id="449393"/>
    <lineage>
        <taxon>unclassified sequences</taxon>
        <taxon>metagenomes</taxon>
        <taxon>ecological metagenomes</taxon>
    </lineage>
</organism>
<dbReference type="Gene3D" id="3.10.290.10">
    <property type="entry name" value="RNA-binding S4 domain"/>
    <property type="match status" value="1"/>
</dbReference>